<evidence type="ECO:0000256" key="2">
    <source>
        <dbReference type="ARBA" id="ARBA00022722"/>
    </source>
</evidence>
<keyword evidence="7" id="KW-1185">Reference proteome</keyword>
<keyword evidence="2" id="KW-0378">Hydrolase</keyword>
<dbReference type="InterPro" id="IPR003729">
    <property type="entry name" value="Bi_nuclease_dom"/>
</dbReference>
<comment type="similarity">
    <text evidence="1">Belongs to the bifunctional nuclease family.</text>
</comment>
<dbReference type="GO" id="GO:0004518">
    <property type="term" value="F:nuclease activity"/>
    <property type="evidence" value="ECO:0007669"/>
    <property type="project" value="UniProtKB-UniRule"/>
</dbReference>
<dbReference type="GO" id="GO:0005634">
    <property type="term" value="C:nucleus"/>
    <property type="evidence" value="ECO:0000318"/>
    <property type="project" value="GO_Central"/>
</dbReference>
<evidence type="ECO:0000313" key="7">
    <source>
        <dbReference type="Proteomes" id="UP000091857"/>
    </source>
</evidence>
<feature type="domain" description="BFN" evidence="5">
    <location>
        <begin position="132"/>
        <end position="268"/>
    </location>
</feature>
<gene>
    <name evidence="6" type="ORF">MANES_01G151500v8</name>
</gene>
<dbReference type="OMA" id="QFQLMRN"/>
<dbReference type="EMBL" id="CM004387">
    <property type="protein sequence ID" value="OAY60942.1"/>
    <property type="molecule type" value="Genomic_DNA"/>
</dbReference>
<dbReference type="Pfam" id="PF02577">
    <property type="entry name" value="BFN_dom"/>
    <property type="match status" value="1"/>
</dbReference>
<evidence type="ECO:0000256" key="3">
    <source>
        <dbReference type="ARBA" id="ARBA00025428"/>
    </source>
</evidence>
<name>A0A2C9WNA7_MANES</name>
<dbReference type="InterPro" id="IPR036104">
    <property type="entry name" value="BFN_sf"/>
</dbReference>
<proteinExistence type="inferred from homology"/>
<dbReference type="AlphaFoldDB" id="A0A2C9WNA7"/>
<dbReference type="GO" id="GO:0030891">
    <property type="term" value="C:VCB complex"/>
    <property type="evidence" value="ECO:0000318"/>
    <property type="project" value="GO_Central"/>
</dbReference>
<dbReference type="OrthoDB" id="566255at2759"/>
<feature type="region of interest" description="Disordered" evidence="4">
    <location>
        <begin position="63"/>
        <end position="82"/>
    </location>
</feature>
<dbReference type="PANTHER" id="PTHR15160">
    <property type="entry name" value="VON HIPPEL-LINDAU PROTEIN"/>
    <property type="match status" value="1"/>
</dbReference>
<keyword evidence="2" id="KW-0540">Nuclease</keyword>
<dbReference type="PROSITE" id="PS51658">
    <property type="entry name" value="BFN"/>
    <property type="match status" value="1"/>
</dbReference>
<dbReference type="STRING" id="3983.A0A2C9WNA7"/>
<accession>A0A2C9WNA7</accession>
<dbReference type="SUPFAM" id="SSF103256">
    <property type="entry name" value="Hypothetical protein TM0160"/>
    <property type="match status" value="1"/>
</dbReference>
<evidence type="ECO:0000256" key="4">
    <source>
        <dbReference type="SAM" id="MobiDB-lite"/>
    </source>
</evidence>
<dbReference type="GO" id="GO:0016567">
    <property type="term" value="P:protein ubiquitination"/>
    <property type="evidence" value="ECO:0000318"/>
    <property type="project" value="GO_Central"/>
</dbReference>
<evidence type="ECO:0000313" key="6">
    <source>
        <dbReference type="EMBL" id="OAY60942.1"/>
    </source>
</evidence>
<reference evidence="7" key="1">
    <citation type="journal article" date="2016" name="Nat. Biotechnol.">
        <title>Sequencing wild and cultivated cassava and related species reveals extensive interspecific hybridization and genetic diversity.</title>
        <authorList>
            <person name="Bredeson J.V."/>
            <person name="Lyons J.B."/>
            <person name="Prochnik S.E."/>
            <person name="Wu G.A."/>
            <person name="Ha C.M."/>
            <person name="Edsinger-Gonzales E."/>
            <person name="Grimwood J."/>
            <person name="Schmutz J."/>
            <person name="Rabbi I.Y."/>
            <person name="Egesi C."/>
            <person name="Nauluvula P."/>
            <person name="Lebot V."/>
            <person name="Ndunguru J."/>
            <person name="Mkamilo G."/>
            <person name="Bart R.S."/>
            <person name="Setter T.L."/>
            <person name="Gleadow R.M."/>
            <person name="Kulakow P."/>
            <person name="Ferguson M.E."/>
            <person name="Rounsley S."/>
            <person name="Rokhsar D.S."/>
        </authorList>
    </citation>
    <scope>NUCLEOTIDE SEQUENCE [LARGE SCALE GENOMIC DNA]</scope>
    <source>
        <strain evidence="7">cv. AM560-2</strain>
    </source>
</reference>
<dbReference type="PANTHER" id="PTHR15160:SF1">
    <property type="entry name" value="VON HIPPEL-LINDAU DISEASE TUMOR SUPPRESSOR"/>
    <property type="match status" value="1"/>
</dbReference>
<comment type="caution">
    <text evidence="6">The sequence shown here is derived from an EMBL/GenBank/DDBJ whole genome shotgun (WGS) entry which is preliminary data.</text>
</comment>
<sequence length="334" mass="37746">MMLGAQFQVRSLDGFRVLREETNASGGGGLILNSGGCLSIQFGFKRSLKLQCRGGRKSIIISCNSSRGSSSDGGGQSAHAHDDHDHDFLQASLLISETLLHYRMRRKGFQEEMTWRLPGRWNPFAILSKESRPDLSFVGHEFLRRFQSPTIFLKVSCDGDFLLPIIVGEFAIQKLIDNFRGGDDNGDCPDQFQLVRNLVERLGYKVKMVRITERVVNTYFARVYFSKPGENKILSVDARPSDAINVANRCKVPIHVSKQVVFTDAIRISYGMGSMHDRKLTHDESLDSPADDPDSLSEELDIVKNMNLAIKEERYGDAAMWRDKLMELRQTHEQ</sequence>
<comment type="function">
    <text evidence="3">Bifunctional nuclease with both RNase and DNase activities. Involved in basal defense response. Participates in abscisic acid-derived callose deposition following infection by a necrotrophic pathogen.</text>
</comment>
<dbReference type="Gramene" id="Manes.01G151500.2.v8.1">
    <property type="protein sequence ID" value="Manes.01G151500.2.v8.1.CDS"/>
    <property type="gene ID" value="Manes.01G151500.v8.1"/>
</dbReference>
<dbReference type="Gene3D" id="3.10.690.10">
    <property type="entry name" value="Bifunctional nuclease domain"/>
    <property type="match status" value="1"/>
</dbReference>
<evidence type="ECO:0000259" key="5">
    <source>
        <dbReference type="PROSITE" id="PS51658"/>
    </source>
</evidence>
<protein>
    <recommendedName>
        <fullName evidence="5">BFN domain-containing protein</fullName>
    </recommendedName>
</protein>
<organism evidence="6 7">
    <name type="scientific">Manihot esculenta</name>
    <name type="common">Cassava</name>
    <name type="synonym">Jatropha manihot</name>
    <dbReference type="NCBI Taxonomy" id="3983"/>
    <lineage>
        <taxon>Eukaryota</taxon>
        <taxon>Viridiplantae</taxon>
        <taxon>Streptophyta</taxon>
        <taxon>Embryophyta</taxon>
        <taxon>Tracheophyta</taxon>
        <taxon>Spermatophyta</taxon>
        <taxon>Magnoliopsida</taxon>
        <taxon>eudicotyledons</taxon>
        <taxon>Gunneridae</taxon>
        <taxon>Pentapetalae</taxon>
        <taxon>rosids</taxon>
        <taxon>fabids</taxon>
        <taxon>Malpighiales</taxon>
        <taxon>Euphorbiaceae</taxon>
        <taxon>Crotonoideae</taxon>
        <taxon>Manihoteae</taxon>
        <taxon>Manihot</taxon>
    </lineage>
</organism>
<evidence type="ECO:0000256" key="1">
    <source>
        <dbReference type="ARBA" id="ARBA00009095"/>
    </source>
</evidence>
<dbReference type="Proteomes" id="UP000091857">
    <property type="component" value="Chromosome 1"/>
</dbReference>